<dbReference type="PANTHER" id="PTHR35145">
    <property type="entry name" value="CYTOPLASMIC PROTEIN-RELATED"/>
    <property type="match status" value="1"/>
</dbReference>
<dbReference type="InterPro" id="IPR058532">
    <property type="entry name" value="YjbR/MT2646/Rv2570-like"/>
</dbReference>
<reference evidence="1 2" key="1">
    <citation type="submission" date="2018-09" db="EMBL/GenBank/DDBJ databases">
        <authorList>
            <person name="Zhu H."/>
        </authorList>
    </citation>
    <scope>NUCLEOTIDE SEQUENCE [LARGE SCALE GENOMIC DNA]</scope>
    <source>
        <strain evidence="1 2">K2R10-39</strain>
    </source>
</reference>
<dbReference type="InterPro" id="IPR007351">
    <property type="entry name" value="YjbR"/>
</dbReference>
<comment type="caution">
    <text evidence="1">The sequence shown here is derived from an EMBL/GenBank/DDBJ whole genome shotgun (WGS) entry which is preliminary data.</text>
</comment>
<dbReference type="EMBL" id="QYUN01000002">
    <property type="protein sequence ID" value="RJG07475.1"/>
    <property type="molecule type" value="Genomic_DNA"/>
</dbReference>
<evidence type="ECO:0000313" key="1">
    <source>
        <dbReference type="EMBL" id="RJG07475.1"/>
    </source>
</evidence>
<accession>A0A418X4W4</accession>
<evidence type="ECO:0000313" key="2">
    <source>
        <dbReference type="Proteomes" id="UP000285190"/>
    </source>
</evidence>
<keyword evidence="1" id="KW-0238">DNA-binding</keyword>
<protein>
    <submittedName>
        <fullName evidence="1">MmcQ/YjbR family DNA-binding protein</fullName>
    </submittedName>
</protein>
<dbReference type="Gene3D" id="3.90.1150.30">
    <property type="match status" value="1"/>
</dbReference>
<keyword evidence="2" id="KW-1185">Reference proteome</keyword>
<dbReference type="InterPro" id="IPR038056">
    <property type="entry name" value="YjbR-like_sf"/>
</dbReference>
<dbReference type="SUPFAM" id="SSF142906">
    <property type="entry name" value="YjbR-like"/>
    <property type="match status" value="1"/>
</dbReference>
<gene>
    <name evidence="1" type="ORF">D3870_17060</name>
</gene>
<name>A0A418X4W4_9BURK</name>
<sequence>MNYAKLITYCKTLPHASWERKWGSTLIFMVERKMFALFILNANDKPIDLWCKVDDDLFLSYTEQPGIRPAPYLARAKWIGMESGAMSDAMAKEVLGRAREIVFSKLPKRTQAALRAQSR</sequence>
<dbReference type="AlphaFoldDB" id="A0A418X4W4"/>
<organism evidence="1 2">
    <name type="scientific">Noviherbaspirillum cavernae</name>
    <dbReference type="NCBI Taxonomy" id="2320862"/>
    <lineage>
        <taxon>Bacteria</taxon>
        <taxon>Pseudomonadati</taxon>
        <taxon>Pseudomonadota</taxon>
        <taxon>Betaproteobacteria</taxon>
        <taxon>Burkholderiales</taxon>
        <taxon>Oxalobacteraceae</taxon>
        <taxon>Noviherbaspirillum</taxon>
    </lineage>
</organism>
<dbReference type="OrthoDB" id="9804614at2"/>
<dbReference type="Proteomes" id="UP000285190">
    <property type="component" value="Unassembled WGS sequence"/>
</dbReference>
<dbReference type="GO" id="GO:0003677">
    <property type="term" value="F:DNA binding"/>
    <property type="evidence" value="ECO:0007669"/>
    <property type="project" value="UniProtKB-KW"/>
</dbReference>
<dbReference type="PANTHER" id="PTHR35145:SF1">
    <property type="entry name" value="CYTOPLASMIC PROTEIN"/>
    <property type="match status" value="1"/>
</dbReference>
<proteinExistence type="predicted"/>
<dbReference type="Pfam" id="PF04237">
    <property type="entry name" value="YjbR"/>
    <property type="match status" value="1"/>
</dbReference>